<name>A0A5B8MSZ4_9CHLO</name>
<dbReference type="Proteomes" id="UP000316726">
    <property type="component" value="Chromosome 11"/>
</dbReference>
<evidence type="ECO:0000256" key="1">
    <source>
        <dbReference type="SAM" id="MobiDB-lite"/>
    </source>
</evidence>
<sequence>MESFARESFRLYQDKVAKIVVEHWTSFAAGRRAERRYEATLKGRALKGFARSRTEGRTLHRLALVHHASVSYGKYVSKSFDAWREAATRGRSARHLYMCVLARRAVIYLRASLTQWKRRVGERRKWQLVVALNVWAERAQDSSREQEELVSGFRRRRHRKVLDQWRGVASESVAIKKKCKERNDLLCKSTLQLWNRKTKERAQSDTERLQKRLALLAWRHLCRVRSERRKRFADLAQAWRERRRRAAFEAWRASWLAAKDWEVQKRLATTHYVRAASRACLREWRKFCEVVAWVEMKEAHKTRSNMHKIVAEWHRLAFRASDLERRRRIVVSRLYVSRLLKCLQVLQIHKEAMKANVERVLEVYTALEKQALTKAFSAWHDVFLPMRQRKKDLKQRSEKFSKTFLASLAFRSWVSLNSLKALERKAREMLSSNCCTRAFRVWLLAYERRKVKELEDVRRGRALEKLVFGKFVSRVLRSWQKYAYLKGAKKLTLSLAILKHQQGVLRSCIRKAWIPYVCRRRQKKAAIAQADALRARNLTRSGILGFGLNVQRRKEKRLALYKAEKDHLAHVLKAGFHRWVRWIADGKIMKEDEKIAIKKFWKTSASRGIQKLMETGLRRHRSRMQALAVVNAEATRRSMELVEPIARAWRQKARRSAVNRMEKEMPGLGSGSRWYGRGPAPDVSLLAYGGPIHKGSVGISSERDHRELVESTKTALSKFSVLSDSEKKDSNSLREFIMKKSKGRRPPRLVETS</sequence>
<feature type="compositionally biased region" description="Basic and acidic residues" evidence="1">
    <location>
        <begin position="724"/>
        <end position="738"/>
    </location>
</feature>
<evidence type="ECO:0000313" key="2">
    <source>
        <dbReference type="EMBL" id="QDZ23789.1"/>
    </source>
</evidence>
<keyword evidence="3" id="KW-1185">Reference proteome</keyword>
<evidence type="ECO:0000313" key="3">
    <source>
        <dbReference type="Proteomes" id="UP000316726"/>
    </source>
</evidence>
<dbReference type="AlphaFoldDB" id="A0A5B8MSZ4"/>
<evidence type="ECO:0008006" key="4">
    <source>
        <dbReference type="Google" id="ProtNLM"/>
    </source>
</evidence>
<feature type="region of interest" description="Disordered" evidence="1">
    <location>
        <begin position="721"/>
        <end position="753"/>
    </location>
</feature>
<organism evidence="2 3">
    <name type="scientific">Chloropicon primus</name>
    <dbReference type="NCBI Taxonomy" id="1764295"/>
    <lineage>
        <taxon>Eukaryota</taxon>
        <taxon>Viridiplantae</taxon>
        <taxon>Chlorophyta</taxon>
        <taxon>Chloropicophyceae</taxon>
        <taxon>Chloropicales</taxon>
        <taxon>Chloropicaceae</taxon>
        <taxon>Chloropicon</taxon>
    </lineage>
</organism>
<accession>A0A5B8MSZ4</accession>
<proteinExistence type="predicted"/>
<protein>
    <recommendedName>
        <fullName evidence="4">Sfi1 spindle body domain-containing protein</fullName>
    </recommendedName>
</protein>
<dbReference type="EMBL" id="CP031044">
    <property type="protein sequence ID" value="QDZ23789.1"/>
    <property type="molecule type" value="Genomic_DNA"/>
</dbReference>
<reference evidence="2 3" key="1">
    <citation type="submission" date="2018-07" db="EMBL/GenBank/DDBJ databases">
        <title>The complete nuclear genome of the prasinophyte Chloropicon primus (CCMP1205).</title>
        <authorList>
            <person name="Pombert J.-F."/>
            <person name="Otis C."/>
            <person name="Turmel M."/>
            <person name="Lemieux C."/>
        </authorList>
    </citation>
    <scope>NUCLEOTIDE SEQUENCE [LARGE SCALE GENOMIC DNA]</scope>
    <source>
        <strain evidence="2 3">CCMP1205</strain>
    </source>
</reference>
<gene>
    <name evidence="2" type="ORF">A3770_11p63070</name>
</gene>